<accession>A0A8E2B0X4</accession>
<feature type="region of interest" description="Disordered" evidence="1">
    <location>
        <begin position="46"/>
        <end position="82"/>
    </location>
</feature>
<evidence type="ECO:0000256" key="1">
    <source>
        <dbReference type="SAM" id="MobiDB-lite"/>
    </source>
</evidence>
<feature type="region of interest" description="Disordered" evidence="1">
    <location>
        <begin position="501"/>
        <end position="543"/>
    </location>
</feature>
<feature type="compositionally biased region" description="Low complexity" evidence="1">
    <location>
        <begin position="340"/>
        <end position="366"/>
    </location>
</feature>
<feature type="compositionally biased region" description="Low complexity" evidence="1">
    <location>
        <begin position="72"/>
        <end position="82"/>
    </location>
</feature>
<feature type="compositionally biased region" description="Polar residues" evidence="1">
    <location>
        <begin position="198"/>
        <end position="208"/>
    </location>
</feature>
<feature type="compositionally biased region" description="Polar residues" evidence="1">
    <location>
        <begin position="129"/>
        <end position="139"/>
    </location>
</feature>
<reference evidence="2 3" key="1">
    <citation type="submission" date="2016-07" db="EMBL/GenBank/DDBJ databases">
        <title>Draft genome of the white-rot fungus Obba rivulosa 3A-2.</title>
        <authorList>
            <consortium name="DOE Joint Genome Institute"/>
            <person name="Miettinen O."/>
            <person name="Riley R."/>
            <person name="Acob R."/>
            <person name="Barry K."/>
            <person name="Cullen D."/>
            <person name="De Vries R."/>
            <person name="Hainaut M."/>
            <person name="Hatakka A."/>
            <person name="Henrissat B."/>
            <person name="Hilden K."/>
            <person name="Kuo R."/>
            <person name="Labutti K."/>
            <person name="Lipzen A."/>
            <person name="Makela M.R."/>
            <person name="Sandor L."/>
            <person name="Spatafora J.W."/>
            <person name="Grigoriev I.V."/>
            <person name="Hibbett D.S."/>
        </authorList>
    </citation>
    <scope>NUCLEOTIDE SEQUENCE [LARGE SCALE GENOMIC DNA]</scope>
    <source>
        <strain evidence="2 3">3A-2</strain>
    </source>
</reference>
<dbReference type="AlphaFoldDB" id="A0A8E2B0X4"/>
<protein>
    <submittedName>
        <fullName evidence="2">Uncharacterized protein</fullName>
    </submittedName>
</protein>
<feature type="compositionally biased region" description="Polar residues" evidence="1">
    <location>
        <begin position="527"/>
        <end position="539"/>
    </location>
</feature>
<feature type="compositionally biased region" description="Low complexity" evidence="1">
    <location>
        <begin position="116"/>
        <end position="128"/>
    </location>
</feature>
<name>A0A8E2B0X4_9APHY</name>
<dbReference type="Proteomes" id="UP000250043">
    <property type="component" value="Unassembled WGS sequence"/>
</dbReference>
<evidence type="ECO:0000313" key="2">
    <source>
        <dbReference type="EMBL" id="OCH92704.1"/>
    </source>
</evidence>
<sequence>MDRTAPSARPPTFSLQEFNDLLCAAFNLPHETLPLRDPLIHARSGHSLLSPAPSTSSCFDSDTEDDEPSPAPSRAPSALSRSLKPRAGTFTALNVFKHVRARASALVLRTNLSSSASTFSESSGSTHTARPSLSSQRTLTPRLRSAASSFSLVSRPSTPAPRPSSPFPFAVEKQGPLRRRDPPSPVSFLKLPKRATSRPATPSPLQVSAPTLQLASFFDDSAFNTPAREKRPPYTRPSTPLPPPSPQRVHARLPPLRSAQSFSLFGRTRPRRMRSGLSLNARNSIVDVLGDVQEHSLRRLPSPYTCPRDAPPVPALPSGVRVPTPLPGDDLEVPDYVYARRGSTTSSGTSGSGSSLSSRLSSLLPLRSRRPRKRSKLSLRVVSARGSPDSSPGFSGSSTSTHDTRSPTTPTFGDAFGAGYTFGTATATAAGHEEMREEALSISRVLTPEEDPFAKGDICVAKSTEDLGERGKTPTPGYPCALSARWHGAREVDARNNHEGSMYEESTYESALEGDSSFGDDEYHSAESGSVHGSASGFTPTKRAMGLRPSMKARSRSHASLRVELGSVGVRFPMPPPLPASVSEPFPYTVAAARKIPVGVPVDVVPELPGEASVGLWESPPPVPPKDTKVEKAMRPASLPARVGQTYAGGSGGKRRLVRVSAPEPLPEHPVEVQPRIALSTPADSASTFTAAMIHGRAQTPLPRTG</sequence>
<feature type="region of interest" description="Disordered" evidence="1">
    <location>
        <begin position="116"/>
        <end position="208"/>
    </location>
</feature>
<dbReference type="EMBL" id="KV722365">
    <property type="protein sequence ID" value="OCH92704.1"/>
    <property type="molecule type" value="Genomic_DNA"/>
</dbReference>
<evidence type="ECO:0000313" key="3">
    <source>
        <dbReference type="Proteomes" id="UP000250043"/>
    </source>
</evidence>
<keyword evidence="3" id="KW-1185">Reference proteome</keyword>
<organism evidence="2 3">
    <name type="scientific">Obba rivulosa</name>
    <dbReference type="NCBI Taxonomy" id="1052685"/>
    <lineage>
        <taxon>Eukaryota</taxon>
        <taxon>Fungi</taxon>
        <taxon>Dikarya</taxon>
        <taxon>Basidiomycota</taxon>
        <taxon>Agaricomycotina</taxon>
        <taxon>Agaricomycetes</taxon>
        <taxon>Polyporales</taxon>
        <taxon>Gelatoporiaceae</taxon>
        <taxon>Obba</taxon>
    </lineage>
</organism>
<gene>
    <name evidence="2" type="ORF">OBBRIDRAFT_833231</name>
</gene>
<feature type="region of interest" description="Disordered" evidence="1">
    <location>
        <begin position="223"/>
        <end position="249"/>
    </location>
</feature>
<feature type="compositionally biased region" description="Low complexity" evidence="1">
    <location>
        <begin position="386"/>
        <end position="401"/>
    </location>
</feature>
<proteinExistence type="predicted"/>
<dbReference type="OrthoDB" id="2804764at2759"/>
<feature type="compositionally biased region" description="Basic residues" evidence="1">
    <location>
        <begin position="367"/>
        <end position="377"/>
    </location>
</feature>
<feature type="region of interest" description="Disordered" evidence="1">
    <location>
        <begin position="300"/>
        <end position="415"/>
    </location>
</feature>